<dbReference type="EMBL" id="LYRP01000001">
    <property type="protein sequence ID" value="OAT78833.1"/>
    <property type="molecule type" value="Genomic_DNA"/>
</dbReference>
<evidence type="ECO:0000256" key="8">
    <source>
        <dbReference type="ARBA" id="ARBA00060041"/>
    </source>
</evidence>
<feature type="transmembrane region" description="Helical" evidence="10">
    <location>
        <begin position="79"/>
        <end position="101"/>
    </location>
</feature>
<name>A0A1B7L938_9ENTR</name>
<dbReference type="Proteomes" id="UP000078225">
    <property type="component" value="Unassembled WGS sequence"/>
</dbReference>
<dbReference type="GO" id="GO:0009252">
    <property type="term" value="P:peptidoglycan biosynthetic process"/>
    <property type="evidence" value="ECO:0007669"/>
    <property type="project" value="UniProtKB-KW"/>
</dbReference>
<evidence type="ECO:0000313" key="11">
    <source>
        <dbReference type="EMBL" id="OAT78833.1"/>
    </source>
</evidence>
<gene>
    <name evidence="11" type="ORF">A9B99_03795</name>
</gene>
<dbReference type="OrthoDB" id="3362026at2"/>
<feature type="transmembrane region" description="Helical" evidence="10">
    <location>
        <begin position="427"/>
        <end position="448"/>
    </location>
</feature>
<dbReference type="GO" id="GO:0034204">
    <property type="term" value="P:lipid translocation"/>
    <property type="evidence" value="ECO:0007669"/>
    <property type="project" value="TreeGrafter"/>
</dbReference>
<keyword evidence="2" id="KW-1003">Cell membrane</keyword>
<evidence type="ECO:0000256" key="2">
    <source>
        <dbReference type="ARBA" id="ARBA00022475"/>
    </source>
</evidence>
<accession>A0A1B7L938</accession>
<keyword evidence="3 10" id="KW-0812">Transmembrane</keyword>
<keyword evidence="4" id="KW-0133">Cell shape</keyword>
<keyword evidence="5" id="KW-0573">Peptidoglycan synthesis</keyword>
<feature type="transmembrane region" description="Helical" evidence="10">
    <location>
        <begin position="157"/>
        <end position="175"/>
    </location>
</feature>
<evidence type="ECO:0000256" key="9">
    <source>
        <dbReference type="ARBA" id="ARBA00061532"/>
    </source>
</evidence>
<dbReference type="GO" id="GO:0008360">
    <property type="term" value="P:regulation of cell shape"/>
    <property type="evidence" value="ECO:0007669"/>
    <property type="project" value="UniProtKB-KW"/>
</dbReference>
<sequence length="497" mass="56266">MKKAIGQILSGNMLSKALGLLREILMAKFFGTGDINGAYRIAQTGTLVPINFMTSDSLNSAFIPLYKKYLAEDEQRAAVFKYCMFLFFSVVSILIFSILYFQSEYWVKLMAPGISESAREMSVSLLKVMAVCCPFYLCSGLVNYISMAHGDYKPMSMRASAQNVGMVLGVVAAFYSGNYLYLAWGFTGSYVFFSFWVVFRAFKGEILNFPIRLETKEVKLVMSNFWITLRPLLILPLILQGNITLERALASLISIDVVSALDYARFITDTVVFILSVPIAFAGLSEWASQTPEQVREKIIKIYYWLALLVINMSFFIFLSARDIVIFLFMRGEFNEQSVMATTHIIQGMSIGLWAQVVGYIFIKALSAHLNNRKVLVVMVFSLLSNAIVNVLTYKIWGAFGLGIGNAIYGIVMFLVSAWYLKIARSLYPVIIQISAGIVIYFCVYRFIGGYFNESTSAMLRLLVNGMVFFLFAFLWAMLFPFYRQGVIKVMTRKRLR</sequence>
<feature type="transmembrane region" description="Helical" evidence="10">
    <location>
        <begin position="263"/>
        <end position="281"/>
    </location>
</feature>
<evidence type="ECO:0000256" key="1">
    <source>
        <dbReference type="ARBA" id="ARBA00004651"/>
    </source>
</evidence>
<protein>
    <recommendedName>
        <fullName evidence="13">Virulence factor MviN</fullName>
    </recommendedName>
</protein>
<evidence type="ECO:0000256" key="3">
    <source>
        <dbReference type="ARBA" id="ARBA00022692"/>
    </source>
</evidence>
<comment type="similarity">
    <text evidence="9">Belongs to the MurJ/MviN family.</text>
</comment>
<dbReference type="PANTHER" id="PTHR47019:SF1">
    <property type="entry name" value="LIPID II FLIPPASE MURJ"/>
    <property type="match status" value="1"/>
</dbReference>
<evidence type="ECO:0000256" key="10">
    <source>
        <dbReference type="SAM" id="Phobius"/>
    </source>
</evidence>
<feature type="transmembrane region" description="Helical" evidence="10">
    <location>
        <begin position="460"/>
        <end position="483"/>
    </location>
</feature>
<comment type="caution">
    <text evidence="11">The sequence shown here is derived from an EMBL/GenBank/DDBJ whole genome shotgun (WGS) entry which is preliminary data.</text>
</comment>
<reference evidence="12" key="1">
    <citation type="submission" date="2016-05" db="EMBL/GenBank/DDBJ databases">
        <authorList>
            <person name="Behera P."/>
            <person name="Vaishampayan P."/>
            <person name="Singh N."/>
            <person name="Raina V."/>
            <person name="Suar M."/>
            <person name="Pattnaik A."/>
            <person name="Rastogi G."/>
        </authorList>
    </citation>
    <scope>NUCLEOTIDE SEQUENCE [LARGE SCALE GENOMIC DNA]</scope>
    <source>
        <strain evidence="12">MP23</strain>
    </source>
</reference>
<evidence type="ECO:0000256" key="6">
    <source>
        <dbReference type="ARBA" id="ARBA00022989"/>
    </source>
</evidence>
<dbReference type="RefSeq" id="WP_064594752.1">
    <property type="nucleotide sequence ID" value="NZ_LYRP01000001.1"/>
</dbReference>
<keyword evidence="12" id="KW-1185">Reference proteome</keyword>
<feature type="transmembrane region" description="Helical" evidence="10">
    <location>
        <begin position="341"/>
        <end position="363"/>
    </location>
</feature>
<evidence type="ECO:0000256" key="5">
    <source>
        <dbReference type="ARBA" id="ARBA00022984"/>
    </source>
</evidence>
<feature type="transmembrane region" description="Helical" evidence="10">
    <location>
        <begin position="400"/>
        <end position="420"/>
    </location>
</feature>
<comment type="function">
    <text evidence="8">Involved in peptidoglycan biosynthesis. Transports lipid-linked peptidoglycan precursors from the inner to the outer leaflet of the cytoplasmic membrane.</text>
</comment>
<dbReference type="STRING" id="1691903.A9B99_03795"/>
<dbReference type="GO" id="GO:0005886">
    <property type="term" value="C:plasma membrane"/>
    <property type="evidence" value="ECO:0007669"/>
    <property type="project" value="UniProtKB-SubCell"/>
</dbReference>
<comment type="subcellular location">
    <subcellularLocation>
        <location evidence="1">Cell membrane</location>
        <topology evidence="1">Multi-pass membrane protein</topology>
    </subcellularLocation>
</comment>
<keyword evidence="6 10" id="KW-1133">Transmembrane helix</keyword>
<evidence type="ECO:0000313" key="12">
    <source>
        <dbReference type="Proteomes" id="UP000078225"/>
    </source>
</evidence>
<dbReference type="InterPro" id="IPR004268">
    <property type="entry name" value="MurJ"/>
</dbReference>
<dbReference type="AlphaFoldDB" id="A0A1B7L938"/>
<feature type="transmembrane region" description="Helical" evidence="10">
    <location>
        <begin position="302"/>
        <end position="321"/>
    </location>
</feature>
<dbReference type="GO" id="GO:0015648">
    <property type="term" value="F:lipid-linked peptidoglycan transporter activity"/>
    <property type="evidence" value="ECO:0007669"/>
    <property type="project" value="TreeGrafter"/>
</dbReference>
<proteinExistence type="inferred from homology"/>
<dbReference type="Pfam" id="PF03023">
    <property type="entry name" value="MurJ"/>
    <property type="match status" value="1"/>
</dbReference>
<organism evidence="11 12">
    <name type="scientific">Mangrovibacter phragmitis</name>
    <dbReference type="NCBI Taxonomy" id="1691903"/>
    <lineage>
        <taxon>Bacteria</taxon>
        <taxon>Pseudomonadati</taxon>
        <taxon>Pseudomonadota</taxon>
        <taxon>Gammaproteobacteria</taxon>
        <taxon>Enterobacterales</taxon>
        <taxon>Enterobacteriaceae</taxon>
        <taxon>Mangrovibacter</taxon>
    </lineage>
</organism>
<dbReference type="InterPro" id="IPR051050">
    <property type="entry name" value="Lipid_II_flippase_MurJ/MviN"/>
</dbReference>
<keyword evidence="7 10" id="KW-0472">Membrane</keyword>
<dbReference type="PANTHER" id="PTHR47019">
    <property type="entry name" value="LIPID II FLIPPASE MURJ"/>
    <property type="match status" value="1"/>
</dbReference>
<feature type="transmembrane region" description="Helical" evidence="10">
    <location>
        <begin position="121"/>
        <end position="145"/>
    </location>
</feature>
<feature type="transmembrane region" description="Helical" evidence="10">
    <location>
        <begin position="375"/>
        <end position="394"/>
    </location>
</feature>
<evidence type="ECO:0000256" key="7">
    <source>
        <dbReference type="ARBA" id="ARBA00023136"/>
    </source>
</evidence>
<evidence type="ECO:0000256" key="4">
    <source>
        <dbReference type="ARBA" id="ARBA00022960"/>
    </source>
</evidence>
<evidence type="ECO:0008006" key="13">
    <source>
        <dbReference type="Google" id="ProtNLM"/>
    </source>
</evidence>